<dbReference type="RefSeq" id="XP_005650765.1">
    <property type="nucleotide sequence ID" value="XM_005650708.1"/>
</dbReference>
<dbReference type="EMBL" id="AGSI01000003">
    <property type="protein sequence ID" value="EIE26221.1"/>
    <property type="molecule type" value="Genomic_DNA"/>
</dbReference>
<keyword evidence="2" id="KW-1185">Reference proteome</keyword>
<protein>
    <submittedName>
        <fullName evidence="1">Uncharacterized protein</fullName>
    </submittedName>
</protein>
<reference evidence="1 2" key="1">
    <citation type="journal article" date="2012" name="Genome Biol.">
        <title>The genome of the polar eukaryotic microalga coccomyxa subellipsoidea reveals traits of cold adaptation.</title>
        <authorList>
            <person name="Blanc G."/>
            <person name="Agarkova I."/>
            <person name="Grimwood J."/>
            <person name="Kuo A."/>
            <person name="Brueggeman A."/>
            <person name="Dunigan D."/>
            <person name="Gurnon J."/>
            <person name="Ladunga I."/>
            <person name="Lindquist E."/>
            <person name="Lucas S."/>
            <person name="Pangilinan J."/>
            <person name="Proschold T."/>
            <person name="Salamov A."/>
            <person name="Schmutz J."/>
            <person name="Weeks D."/>
            <person name="Yamada T."/>
            <person name="Claverie J.M."/>
            <person name="Grigoriev I."/>
            <person name="Van Etten J."/>
            <person name="Lomsadze A."/>
            <person name="Borodovsky M."/>
        </authorList>
    </citation>
    <scope>NUCLEOTIDE SEQUENCE [LARGE SCALE GENOMIC DNA]</scope>
    <source>
        <strain evidence="1 2">C-169</strain>
    </source>
</reference>
<evidence type="ECO:0000313" key="1">
    <source>
        <dbReference type="EMBL" id="EIE26221.1"/>
    </source>
</evidence>
<dbReference type="KEGG" id="csl:COCSUDRAFT_32521"/>
<gene>
    <name evidence="1" type="ORF">COCSUDRAFT_32521</name>
</gene>
<evidence type="ECO:0000313" key="2">
    <source>
        <dbReference type="Proteomes" id="UP000007264"/>
    </source>
</evidence>
<comment type="caution">
    <text evidence="1">The sequence shown here is derived from an EMBL/GenBank/DDBJ whole genome shotgun (WGS) entry which is preliminary data.</text>
</comment>
<name>I0Z6F2_COCSC</name>
<dbReference type="GeneID" id="17044225"/>
<sequence length="113" mass="13160">MAPRPRCTWPMLIHFITSRIEERFRPRRIACQTVGSLHHWAISPSASREMLRSRFDHRWASAFTPALTSRRLSVNLRQYRDGQRALADLLEVESTMRLFLGWNCAAIPRRVGG</sequence>
<proteinExistence type="predicted"/>
<accession>I0Z6F2</accession>
<dbReference type="Proteomes" id="UP000007264">
    <property type="component" value="Unassembled WGS sequence"/>
</dbReference>
<dbReference type="AlphaFoldDB" id="I0Z6F2"/>
<organism evidence="1 2">
    <name type="scientific">Coccomyxa subellipsoidea (strain C-169)</name>
    <name type="common">Green microalga</name>
    <dbReference type="NCBI Taxonomy" id="574566"/>
    <lineage>
        <taxon>Eukaryota</taxon>
        <taxon>Viridiplantae</taxon>
        <taxon>Chlorophyta</taxon>
        <taxon>core chlorophytes</taxon>
        <taxon>Trebouxiophyceae</taxon>
        <taxon>Trebouxiophyceae incertae sedis</taxon>
        <taxon>Coccomyxaceae</taxon>
        <taxon>Coccomyxa</taxon>
        <taxon>Coccomyxa subellipsoidea</taxon>
    </lineage>
</organism>